<feature type="non-terminal residue" evidence="1">
    <location>
        <position position="1"/>
    </location>
</feature>
<dbReference type="EMBL" id="CAJVPW010023884">
    <property type="protein sequence ID" value="CAG8702756.1"/>
    <property type="molecule type" value="Genomic_DNA"/>
</dbReference>
<proteinExistence type="predicted"/>
<reference evidence="1" key="1">
    <citation type="submission" date="2021-06" db="EMBL/GenBank/DDBJ databases">
        <authorList>
            <person name="Kallberg Y."/>
            <person name="Tangrot J."/>
            <person name="Rosling A."/>
        </authorList>
    </citation>
    <scope>NUCLEOTIDE SEQUENCE</scope>
    <source>
        <strain evidence="1">28 12/20/2015</strain>
    </source>
</reference>
<dbReference type="Proteomes" id="UP000789366">
    <property type="component" value="Unassembled WGS sequence"/>
</dbReference>
<protein>
    <submittedName>
        <fullName evidence="1">3158_t:CDS:1</fullName>
    </submittedName>
</protein>
<feature type="non-terminal residue" evidence="1">
    <location>
        <position position="51"/>
    </location>
</feature>
<keyword evidence="2" id="KW-1185">Reference proteome</keyword>
<organism evidence="1 2">
    <name type="scientific">Cetraspora pellucida</name>
    <dbReference type="NCBI Taxonomy" id="1433469"/>
    <lineage>
        <taxon>Eukaryota</taxon>
        <taxon>Fungi</taxon>
        <taxon>Fungi incertae sedis</taxon>
        <taxon>Mucoromycota</taxon>
        <taxon>Glomeromycotina</taxon>
        <taxon>Glomeromycetes</taxon>
        <taxon>Diversisporales</taxon>
        <taxon>Gigasporaceae</taxon>
        <taxon>Cetraspora</taxon>
    </lineage>
</organism>
<evidence type="ECO:0000313" key="1">
    <source>
        <dbReference type="EMBL" id="CAG8702756.1"/>
    </source>
</evidence>
<sequence>KPKSTTYDSKFTTTTTDTKALQKPNELKHEPGSLIENGLHLQYILVKQSVM</sequence>
<name>A0ACA9PCQ7_9GLOM</name>
<comment type="caution">
    <text evidence="1">The sequence shown here is derived from an EMBL/GenBank/DDBJ whole genome shotgun (WGS) entry which is preliminary data.</text>
</comment>
<accession>A0ACA9PCQ7</accession>
<evidence type="ECO:0000313" key="2">
    <source>
        <dbReference type="Proteomes" id="UP000789366"/>
    </source>
</evidence>
<gene>
    <name evidence="1" type="ORF">SPELUC_LOCUS11360</name>
</gene>